<dbReference type="EMBL" id="CM003612">
    <property type="protein sequence ID" value="KYP59891.1"/>
    <property type="molecule type" value="Genomic_DNA"/>
</dbReference>
<proteinExistence type="predicted"/>
<dbReference type="InterPro" id="IPR013103">
    <property type="entry name" value="RVT_2"/>
</dbReference>
<accession>A0A151SYT8</accession>
<feature type="domain" description="Reverse transcriptase Ty1/copia-type" evidence="1">
    <location>
        <begin position="1"/>
        <end position="68"/>
    </location>
</feature>
<evidence type="ECO:0000313" key="2">
    <source>
        <dbReference type="EMBL" id="KYP59891.1"/>
    </source>
</evidence>
<dbReference type="AlphaFoldDB" id="A0A151SYT8"/>
<protein>
    <submittedName>
        <fullName evidence="2">Retrovirus-related Pol polyprotein from transposon TNT 1-94</fullName>
    </submittedName>
</protein>
<sequence>MLIVARDTNVIQNLKTLLNGEFDMNDLGAAKKILGMEIYRDRTQKKVFLSQKEYIQKNLASFWNEQCKTLKHSFVNQREIISYFSNSISN</sequence>
<organism evidence="2 3">
    <name type="scientific">Cajanus cajan</name>
    <name type="common">Pigeon pea</name>
    <name type="synonym">Cajanus indicus</name>
    <dbReference type="NCBI Taxonomy" id="3821"/>
    <lineage>
        <taxon>Eukaryota</taxon>
        <taxon>Viridiplantae</taxon>
        <taxon>Streptophyta</taxon>
        <taxon>Embryophyta</taxon>
        <taxon>Tracheophyta</taxon>
        <taxon>Spermatophyta</taxon>
        <taxon>Magnoliopsida</taxon>
        <taxon>eudicotyledons</taxon>
        <taxon>Gunneridae</taxon>
        <taxon>Pentapetalae</taxon>
        <taxon>rosids</taxon>
        <taxon>fabids</taxon>
        <taxon>Fabales</taxon>
        <taxon>Fabaceae</taxon>
        <taxon>Papilionoideae</taxon>
        <taxon>50 kb inversion clade</taxon>
        <taxon>NPAAA clade</taxon>
        <taxon>indigoferoid/millettioid clade</taxon>
        <taxon>Phaseoleae</taxon>
        <taxon>Cajanus</taxon>
    </lineage>
</organism>
<dbReference type="Proteomes" id="UP000075243">
    <property type="component" value="Chromosome 10"/>
</dbReference>
<keyword evidence="3" id="KW-1185">Reference proteome</keyword>
<evidence type="ECO:0000313" key="3">
    <source>
        <dbReference type="Proteomes" id="UP000075243"/>
    </source>
</evidence>
<gene>
    <name evidence="2" type="ORF">KK1_015333</name>
</gene>
<dbReference type="Pfam" id="PF07727">
    <property type="entry name" value="RVT_2"/>
    <property type="match status" value="1"/>
</dbReference>
<dbReference type="Gramene" id="C.cajan_14899.t">
    <property type="protein sequence ID" value="C.cajan_14899.t.cds1"/>
    <property type="gene ID" value="C.cajan_14899"/>
</dbReference>
<reference evidence="2 3" key="1">
    <citation type="journal article" date="2012" name="Nat. Biotechnol.">
        <title>Draft genome sequence of pigeonpea (Cajanus cajan), an orphan legume crop of resource-poor farmers.</title>
        <authorList>
            <person name="Varshney R.K."/>
            <person name="Chen W."/>
            <person name="Li Y."/>
            <person name="Bharti A.K."/>
            <person name="Saxena R.K."/>
            <person name="Schlueter J.A."/>
            <person name="Donoghue M.T."/>
            <person name="Azam S."/>
            <person name="Fan G."/>
            <person name="Whaley A.M."/>
            <person name="Farmer A.D."/>
            <person name="Sheridan J."/>
            <person name="Iwata A."/>
            <person name="Tuteja R."/>
            <person name="Penmetsa R.V."/>
            <person name="Wu W."/>
            <person name="Upadhyaya H.D."/>
            <person name="Yang S.P."/>
            <person name="Shah T."/>
            <person name="Saxena K.B."/>
            <person name="Michael T."/>
            <person name="McCombie W.R."/>
            <person name="Yang B."/>
            <person name="Zhang G."/>
            <person name="Yang H."/>
            <person name="Wang J."/>
            <person name="Spillane C."/>
            <person name="Cook D.R."/>
            <person name="May G.D."/>
            <person name="Xu X."/>
            <person name="Jackson S.A."/>
        </authorList>
    </citation>
    <scope>NUCLEOTIDE SEQUENCE [LARGE SCALE GENOMIC DNA]</scope>
    <source>
        <strain evidence="3">cv. Asha</strain>
    </source>
</reference>
<evidence type="ECO:0000259" key="1">
    <source>
        <dbReference type="Pfam" id="PF07727"/>
    </source>
</evidence>
<name>A0A151SYT8_CAJCA</name>